<organism evidence="9 10">
    <name type="scientific">Lactobacillus helsingborgensis</name>
    <dbReference type="NCBI Taxonomy" id="1218494"/>
    <lineage>
        <taxon>Bacteria</taxon>
        <taxon>Bacillati</taxon>
        <taxon>Bacillota</taxon>
        <taxon>Bacilli</taxon>
        <taxon>Lactobacillales</taxon>
        <taxon>Lactobacillaceae</taxon>
        <taxon>Lactobacillus</taxon>
    </lineage>
</organism>
<dbReference type="InterPro" id="IPR002178">
    <property type="entry name" value="PTS_EIIA_type-2_dom"/>
</dbReference>
<dbReference type="EMBL" id="CP084389">
    <property type="protein sequence ID" value="UZX29616.1"/>
    <property type="molecule type" value="Genomic_DNA"/>
</dbReference>
<keyword evidence="5" id="KW-0804">Transcription</keyword>
<dbReference type="CDD" id="cd05568">
    <property type="entry name" value="PTS_IIB_bgl_like"/>
    <property type="match status" value="1"/>
</dbReference>
<dbReference type="SUPFAM" id="SSF55804">
    <property type="entry name" value="Phoshotransferase/anion transport protein"/>
    <property type="match status" value="1"/>
</dbReference>
<dbReference type="InterPro" id="IPR007737">
    <property type="entry name" value="Mga_HTH"/>
</dbReference>
<dbReference type="PANTHER" id="PTHR30185">
    <property type="entry name" value="CRYPTIC BETA-GLUCOSIDE BGL OPERON ANTITERMINATOR"/>
    <property type="match status" value="1"/>
</dbReference>
<dbReference type="GO" id="GO:0009401">
    <property type="term" value="P:phosphoenolpyruvate-dependent sugar phosphotransferase system"/>
    <property type="evidence" value="ECO:0007669"/>
    <property type="project" value="InterPro"/>
</dbReference>
<dbReference type="Gene3D" id="3.40.50.2300">
    <property type="match status" value="1"/>
</dbReference>
<evidence type="ECO:0000259" key="8">
    <source>
        <dbReference type="PROSITE" id="PS51372"/>
    </source>
</evidence>
<dbReference type="GO" id="GO:0008982">
    <property type="term" value="F:protein-N(PI)-phosphohistidine-sugar phosphotransferase activity"/>
    <property type="evidence" value="ECO:0007669"/>
    <property type="project" value="InterPro"/>
</dbReference>
<dbReference type="Pfam" id="PF00874">
    <property type="entry name" value="PRD"/>
    <property type="match status" value="2"/>
</dbReference>
<dbReference type="InterPro" id="IPR036388">
    <property type="entry name" value="WH-like_DNA-bd_sf"/>
</dbReference>
<name>A0AA47B3T2_9LACO</name>
<evidence type="ECO:0000256" key="3">
    <source>
        <dbReference type="ARBA" id="ARBA00023015"/>
    </source>
</evidence>
<dbReference type="Gene3D" id="1.10.10.10">
    <property type="entry name" value="Winged helix-like DNA-binding domain superfamily/Winged helix DNA-binding domain"/>
    <property type="match status" value="1"/>
</dbReference>
<dbReference type="Proteomes" id="UP001164557">
    <property type="component" value="Chromosome"/>
</dbReference>
<dbReference type="PANTHER" id="PTHR30185:SF18">
    <property type="entry name" value="TRANSCRIPTIONAL REGULATOR MTLR"/>
    <property type="match status" value="1"/>
</dbReference>
<evidence type="ECO:0000259" key="6">
    <source>
        <dbReference type="PROSITE" id="PS51094"/>
    </source>
</evidence>
<feature type="domain" description="PTS EIIB type-2" evidence="7">
    <location>
        <begin position="400"/>
        <end position="492"/>
    </location>
</feature>
<evidence type="ECO:0000313" key="9">
    <source>
        <dbReference type="EMBL" id="UZX29616.1"/>
    </source>
</evidence>
<dbReference type="InterPro" id="IPR011608">
    <property type="entry name" value="PRD"/>
</dbReference>
<evidence type="ECO:0000256" key="1">
    <source>
        <dbReference type="ARBA" id="ARBA00022679"/>
    </source>
</evidence>
<dbReference type="RefSeq" id="WP_046327806.1">
    <property type="nucleotide sequence ID" value="NZ_CP084389.1"/>
</dbReference>
<feature type="domain" description="PRD" evidence="8">
    <location>
        <begin position="175"/>
        <end position="286"/>
    </location>
</feature>
<dbReference type="InterPro" id="IPR016152">
    <property type="entry name" value="PTrfase/Anion_transptr"/>
</dbReference>
<proteinExistence type="predicted"/>
<evidence type="ECO:0000259" key="7">
    <source>
        <dbReference type="PROSITE" id="PS51099"/>
    </source>
</evidence>
<keyword evidence="2" id="KW-0677">Repeat</keyword>
<evidence type="ECO:0000256" key="4">
    <source>
        <dbReference type="ARBA" id="ARBA00023159"/>
    </source>
</evidence>
<dbReference type="Pfam" id="PF00359">
    <property type="entry name" value="PTS_EIIA_2"/>
    <property type="match status" value="1"/>
</dbReference>
<accession>A0AA47B3T2</accession>
<dbReference type="InterPro" id="IPR013196">
    <property type="entry name" value="HTH_11"/>
</dbReference>
<feature type="domain" description="PRD" evidence="8">
    <location>
        <begin position="288"/>
        <end position="399"/>
    </location>
</feature>
<keyword evidence="1" id="KW-0808">Transferase</keyword>
<dbReference type="SUPFAM" id="SSF52794">
    <property type="entry name" value="PTS system IIB component-like"/>
    <property type="match status" value="1"/>
</dbReference>
<dbReference type="Pfam" id="PF08279">
    <property type="entry name" value="HTH_11"/>
    <property type="match status" value="1"/>
</dbReference>
<dbReference type="InterPro" id="IPR036095">
    <property type="entry name" value="PTS_EIIB-like_sf"/>
</dbReference>
<dbReference type="InterPro" id="IPR013011">
    <property type="entry name" value="PTS_EIIB_2"/>
</dbReference>
<dbReference type="InterPro" id="IPR050661">
    <property type="entry name" value="BglG_antiterminators"/>
</dbReference>
<evidence type="ECO:0000313" key="10">
    <source>
        <dbReference type="Proteomes" id="UP001164557"/>
    </source>
</evidence>
<keyword evidence="4" id="KW-0010">Activator</keyword>
<dbReference type="SUPFAM" id="SSF63520">
    <property type="entry name" value="PTS-regulatory domain, PRD"/>
    <property type="match status" value="2"/>
</dbReference>
<dbReference type="Pfam" id="PF05043">
    <property type="entry name" value="Mga"/>
    <property type="match status" value="1"/>
</dbReference>
<dbReference type="Gene3D" id="1.10.1790.10">
    <property type="entry name" value="PRD domain"/>
    <property type="match status" value="2"/>
</dbReference>
<dbReference type="PROSITE" id="PS51099">
    <property type="entry name" value="PTS_EIIB_TYPE_2"/>
    <property type="match status" value="1"/>
</dbReference>
<dbReference type="Gene3D" id="3.40.930.10">
    <property type="entry name" value="Mannitol-specific EII, Chain A"/>
    <property type="match status" value="1"/>
</dbReference>
<dbReference type="PROSITE" id="PS51372">
    <property type="entry name" value="PRD_2"/>
    <property type="match status" value="2"/>
</dbReference>
<dbReference type="AlphaFoldDB" id="A0AA47B3T2"/>
<dbReference type="PROSITE" id="PS51094">
    <property type="entry name" value="PTS_EIIA_TYPE_2"/>
    <property type="match status" value="1"/>
</dbReference>
<protein>
    <submittedName>
        <fullName evidence="9">BglG family transcription antiterminator</fullName>
    </submittedName>
</protein>
<sequence length="650" mass="74048">MLTDNEDNIINFLLNSNSFVTAKEIANQFLMSTKTVYRTIKHLNSLTPSGELINSKKGRGFKINYDNYLKEMNYQQDSNTFTAKDRQQATLTKLLMIAPRSLKLSSLFSQYYLSETNINEDLKSIRSQLASYSLNLVRKNHQLKITGSETNIRHALQDILIKQNVSNTSLSEKGGLNFYSLQFCIKQLNFINEKLDSEITYPYNVNIISHIYILITRYQTHAVAKSVLTKLNSYDQMIIKENKQLYSIAAEVIKHIENYLDMALEPNEIYFLLQYLISSRLDVMDKIENSAFQSNLVQKVTNFYISNVVAKLNLGTINNDFKADLANHIRPMINRLYNKISLNNALLPEIKRVYLKLFKVIEHTSDKLTKELGLPPISADESGFITIYFARYLEQNRQYIRALVVCTTGVATAQLIKVKIQSYFNNIIVVADAASSNVQQQIHKYAPIELIISTIPLNNTFEIPVVVVGALLTNQDKKRIEDSIKRNYHFQGSEKMLSEVTNESLIRLNIEAVNWKDAIRKSANPLVKNGYATENYVNGMIKTTEESGPYIVISKGVALPHARPELGAKKIGITVTTLKTPINFGNKSNDPVQFIFALCAVDNKSHLKAMSELVNFISDQNFLKSLVKETRPANVYTLIKKFESRYSENE</sequence>
<dbReference type="CDD" id="cd00211">
    <property type="entry name" value="PTS_IIA_fru"/>
    <property type="match status" value="1"/>
</dbReference>
<dbReference type="InterPro" id="IPR036634">
    <property type="entry name" value="PRD_sf"/>
</dbReference>
<gene>
    <name evidence="9" type="ORF">LDX53_08615</name>
</gene>
<keyword evidence="3" id="KW-0805">Transcription regulation</keyword>
<keyword evidence="10" id="KW-1185">Reference proteome</keyword>
<reference evidence="9" key="1">
    <citation type="submission" date="2021-09" db="EMBL/GenBank/DDBJ databases">
        <title>Lactobacillus species from Apis mellifera, Switzerland.</title>
        <authorList>
            <person name="Pfister J."/>
            <person name="Brown A."/>
            <person name="Neumann P."/>
            <person name="Collaud A."/>
            <person name="Retschnig G."/>
            <person name="Perreten V."/>
        </authorList>
    </citation>
    <scope>NUCLEOTIDE SEQUENCE</scope>
    <source>
        <strain evidence="9">IBH002</strain>
    </source>
</reference>
<evidence type="ECO:0000256" key="5">
    <source>
        <dbReference type="ARBA" id="ARBA00023163"/>
    </source>
</evidence>
<evidence type="ECO:0000256" key="2">
    <source>
        <dbReference type="ARBA" id="ARBA00022737"/>
    </source>
</evidence>
<feature type="domain" description="PTS EIIA type-2" evidence="6">
    <location>
        <begin position="499"/>
        <end position="642"/>
    </location>
</feature>
<dbReference type="GO" id="GO:0006355">
    <property type="term" value="P:regulation of DNA-templated transcription"/>
    <property type="evidence" value="ECO:0007669"/>
    <property type="project" value="InterPro"/>
</dbReference>